<feature type="signal peptide" evidence="10">
    <location>
        <begin position="1"/>
        <end position="18"/>
    </location>
</feature>
<accession>A0AAD9VF61</accession>
<dbReference type="GO" id="GO:0005789">
    <property type="term" value="C:endoplasmic reticulum membrane"/>
    <property type="evidence" value="ECO:0007669"/>
    <property type="project" value="UniProtKB-SubCell"/>
</dbReference>
<dbReference type="PANTHER" id="PTHR15486:SF96">
    <property type="entry name" value="LIPID DROPLET-REGULATING VLDL ASSEMBLY FACTOR AUP1"/>
    <property type="match status" value="1"/>
</dbReference>
<feature type="compositionally biased region" description="Polar residues" evidence="9">
    <location>
        <begin position="317"/>
        <end position="341"/>
    </location>
</feature>
<keyword evidence="10" id="KW-0732">Signal</keyword>
<dbReference type="Gene3D" id="1.10.8.10">
    <property type="entry name" value="DNA helicase RuvA subunit, C-terminal domain"/>
    <property type="match status" value="1"/>
</dbReference>
<gene>
    <name evidence="12" type="ORF">P5673_002555</name>
</gene>
<protein>
    <recommendedName>
        <fullName evidence="7">Lipid droplet-regulating VLDL assembly factor AUP1</fullName>
    </recommendedName>
    <alternativeName>
        <fullName evidence="8">Ancient ubiquitous protein 1</fullName>
    </alternativeName>
</protein>
<dbReference type="Proteomes" id="UP001249851">
    <property type="component" value="Unassembled WGS sequence"/>
</dbReference>
<evidence type="ECO:0000256" key="9">
    <source>
        <dbReference type="SAM" id="MobiDB-lite"/>
    </source>
</evidence>
<evidence type="ECO:0000256" key="2">
    <source>
        <dbReference type="ARBA" id="ARBA00004502"/>
    </source>
</evidence>
<dbReference type="GO" id="GO:0043130">
    <property type="term" value="F:ubiquitin binding"/>
    <property type="evidence" value="ECO:0007669"/>
    <property type="project" value="InterPro"/>
</dbReference>
<dbReference type="Pfam" id="PF18442">
    <property type="entry name" value="G2BR"/>
    <property type="match status" value="1"/>
</dbReference>
<dbReference type="PROSITE" id="PS51140">
    <property type="entry name" value="CUE"/>
    <property type="match status" value="1"/>
</dbReference>
<evidence type="ECO:0000313" key="13">
    <source>
        <dbReference type="Proteomes" id="UP001249851"/>
    </source>
</evidence>
<proteinExistence type="inferred from homology"/>
<feature type="region of interest" description="Disordered" evidence="9">
    <location>
        <begin position="308"/>
        <end position="343"/>
    </location>
</feature>
<dbReference type="PANTHER" id="PTHR15486">
    <property type="entry name" value="ANCIENT UBIQUITOUS PROTEIN"/>
    <property type="match status" value="1"/>
</dbReference>
<feature type="chain" id="PRO_5042077626" description="Lipid droplet-regulating VLDL assembly factor AUP1" evidence="10">
    <location>
        <begin position="19"/>
        <end position="373"/>
    </location>
</feature>
<reference evidence="12" key="1">
    <citation type="journal article" date="2023" name="G3 (Bethesda)">
        <title>Whole genome assembly and annotation of the endangered Caribbean coral Acropora cervicornis.</title>
        <authorList>
            <person name="Selwyn J.D."/>
            <person name="Vollmer S.V."/>
        </authorList>
    </citation>
    <scope>NUCLEOTIDE SEQUENCE</scope>
    <source>
        <strain evidence="12">K2</strain>
    </source>
</reference>
<evidence type="ECO:0000259" key="11">
    <source>
        <dbReference type="PROSITE" id="PS51140"/>
    </source>
</evidence>
<evidence type="ECO:0000256" key="8">
    <source>
        <dbReference type="ARBA" id="ARBA00035713"/>
    </source>
</evidence>
<name>A0AAD9VF61_ACRCE</name>
<dbReference type="InterPro" id="IPR048056">
    <property type="entry name" value="AUP1_CUE"/>
</dbReference>
<evidence type="ECO:0000256" key="3">
    <source>
        <dbReference type="ARBA" id="ARBA00022677"/>
    </source>
</evidence>
<dbReference type="InterPro" id="IPR040675">
    <property type="entry name" value="AMFR_Ube2g2-bd"/>
</dbReference>
<dbReference type="CDD" id="cd14420">
    <property type="entry name" value="CUE_AUP1"/>
    <property type="match status" value="1"/>
</dbReference>
<evidence type="ECO:0000256" key="6">
    <source>
        <dbReference type="ARBA" id="ARBA00035634"/>
    </source>
</evidence>
<organism evidence="12 13">
    <name type="scientific">Acropora cervicornis</name>
    <name type="common">Staghorn coral</name>
    <dbReference type="NCBI Taxonomy" id="6130"/>
    <lineage>
        <taxon>Eukaryota</taxon>
        <taxon>Metazoa</taxon>
        <taxon>Cnidaria</taxon>
        <taxon>Anthozoa</taxon>
        <taxon>Hexacorallia</taxon>
        <taxon>Scleractinia</taxon>
        <taxon>Astrocoeniina</taxon>
        <taxon>Acroporidae</taxon>
        <taxon>Acropora</taxon>
    </lineage>
</organism>
<comment type="similarity">
    <text evidence="6">Belongs to the AUP1 family.</text>
</comment>
<evidence type="ECO:0000256" key="10">
    <source>
        <dbReference type="SAM" id="SignalP"/>
    </source>
</evidence>
<dbReference type="SMART" id="SM00546">
    <property type="entry name" value="CUE"/>
    <property type="match status" value="1"/>
</dbReference>
<dbReference type="SUPFAM" id="SSF69593">
    <property type="entry name" value="Glycerol-3-phosphate (1)-acyltransferase"/>
    <property type="match status" value="1"/>
</dbReference>
<evidence type="ECO:0000256" key="5">
    <source>
        <dbReference type="ARBA" id="ARBA00023136"/>
    </source>
</evidence>
<dbReference type="EMBL" id="JARQWQ010000004">
    <property type="protein sequence ID" value="KAK2572328.1"/>
    <property type="molecule type" value="Genomic_DNA"/>
</dbReference>
<keyword evidence="13" id="KW-1185">Reference proteome</keyword>
<reference evidence="12" key="2">
    <citation type="journal article" date="2023" name="Science">
        <title>Genomic signatures of disease resistance in endangered staghorn corals.</title>
        <authorList>
            <person name="Vollmer S.V."/>
            <person name="Selwyn J.D."/>
            <person name="Despard B.A."/>
            <person name="Roesel C.L."/>
        </authorList>
    </citation>
    <scope>NUCLEOTIDE SEQUENCE</scope>
    <source>
        <strain evidence="12">K2</strain>
    </source>
</reference>
<feature type="domain" description="CUE" evidence="11">
    <location>
        <begin position="253"/>
        <end position="301"/>
    </location>
</feature>
<dbReference type="AlphaFoldDB" id="A0AAD9VF61"/>
<dbReference type="GO" id="GO:0036503">
    <property type="term" value="P:ERAD pathway"/>
    <property type="evidence" value="ECO:0007669"/>
    <property type="project" value="InterPro"/>
</dbReference>
<keyword evidence="4" id="KW-0256">Endoplasmic reticulum</keyword>
<keyword evidence="3" id="KW-0551">Lipid droplet</keyword>
<keyword evidence="5" id="KW-0472">Membrane</keyword>
<dbReference type="Pfam" id="PF02845">
    <property type="entry name" value="CUE"/>
    <property type="match status" value="1"/>
</dbReference>
<evidence type="ECO:0000256" key="4">
    <source>
        <dbReference type="ARBA" id="ARBA00022824"/>
    </source>
</evidence>
<evidence type="ECO:0000256" key="1">
    <source>
        <dbReference type="ARBA" id="ARBA00004406"/>
    </source>
</evidence>
<evidence type="ECO:0000256" key="7">
    <source>
        <dbReference type="ARBA" id="ARBA00035685"/>
    </source>
</evidence>
<comment type="subcellular location">
    <subcellularLocation>
        <location evidence="1">Endoplasmic reticulum membrane</location>
        <topology evidence="1">Peripheral membrane protein</topology>
    </subcellularLocation>
    <subcellularLocation>
        <location evidence="2">Lipid droplet</location>
    </subcellularLocation>
</comment>
<dbReference type="GO" id="GO:0005811">
    <property type="term" value="C:lipid droplet"/>
    <property type="evidence" value="ECO:0007669"/>
    <property type="project" value="UniProtKB-SubCell"/>
</dbReference>
<comment type="caution">
    <text evidence="12">The sequence shown here is derived from an EMBL/GenBank/DDBJ whole genome shotgun (WGS) entry which is preliminary data.</text>
</comment>
<dbReference type="InterPro" id="IPR003892">
    <property type="entry name" value="CUE"/>
</dbReference>
<evidence type="ECO:0000313" key="12">
    <source>
        <dbReference type="EMBL" id="KAK2572328.1"/>
    </source>
</evidence>
<sequence>MALKDLFFLSRILFRVSCYILGVAVTQEGVAEHYLKGQHKVIISNHVTYLDNVAIETIIPSVMPFSQCDCPWLIKWALGYKDFHGNEQKENVDYEIKEYSQESSCPLLVFPEEQITTGKRGLLKFNPWGFQFSDTVLPLLISVRRPLMVQVPAHVLGSGWWQDWFWFMLVPYTHFHIRVLPPIELALKDCSDVQKHMASALGVAATNYSSDDVNELMKQIESQSKGIPQAPIQASQNVRSIARDTGNATPNTRLTRMVKQVRDVLPQVPSTVIAQDLSELQFFGRTHCVDTTIANILEGRVSYVPEKESNHTEINNDVKTSSTTLSNETAPTKPQPVTFSRSPEERQKLLNQRKVIMLENARRRFSGTINKEI</sequence>